<comment type="similarity">
    <text evidence="1">Belongs to the OmpW/AlkL family.</text>
</comment>
<dbReference type="PANTHER" id="PTHR36920:SF1">
    <property type="entry name" value="OUTER MEMBRANE PROTEIN W"/>
    <property type="match status" value="1"/>
</dbReference>
<evidence type="ECO:0008006" key="5">
    <source>
        <dbReference type="Google" id="ProtNLM"/>
    </source>
</evidence>
<dbReference type="SUPFAM" id="SSF56925">
    <property type="entry name" value="OMPA-like"/>
    <property type="match status" value="1"/>
</dbReference>
<feature type="chain" id="PRO_5010254847" description="OmpW family protein" evidence="2">
    <location>
        <begin position="29"/>
        <end position="226"/>
    </location>
</feature>
<dbReference type="GO" id="GO:0055085">
    <property type="term" value="P:transmembrane transport"/>
    <property type="evidence" value="ECO:0007669"/>
    <property type="project" value="TreeGrafter"/>
</dbReference>
<gene>
    <name evidence="3" type="ORF">BK022_16835</name>
</gene>
<dbReference type="Gene3D" id="2.40.160.20">
    <property type="match status" value="1"/>
</dbReference>
<keyword evidence="2" id="KW-0732">Signal</keyword>
<organism evidence="3 4">
    <name type="scientific">Methylorubrum extorquens</name>
    <name type="common">Methylobacterium dichloromethanicum</name>
    <name type="synonym">Methylobacterium extorquens</name>
    <dbReference type="NCBI Taxonomy" id="408"/>
    <lineage>
        <taxon>Bacteria</taxon>
        <taxon>Pseudomonadati</taxon>
        <taxon>Pseudomonadota</taxon>
        <taxon>Alphaproteobacteria</taxon>
        <taxon>Hyphomicrobiales</taxon>
        <taxon>Methylobacteriaceae</taxon>
        <taxon>Methylorubrum</taxon>
    </lineage>
</organism>
<dbReference type="AlphaFoldDB" id="A0A1S1NYD9"/>
<evidence type="ECO:0000256" key="2">
    <source>
        <dbReference type="SAM" id="SignalP"/>
    </source>
</evidence>
<dbReference type="Pfam" id="PF03922">
    <property type="entry name" value="OmpW"/>
    <property type="match status" value="1"/>
</dbReference>
<evidence type="ECO:0000313" key="3">
    <source>
        <dbReference type="EMBL" id="OHV15743.1"/>
    </source>
</evidence>
<proteinExistence type="inferred from homology"/>
<accession>A0A1S1NYD9</accession>
<evidence type="ECO:0000313" key="4">
    <source>
        <dbReference type="Proteomes" id="UP000180215"/>
    </source>
</evidence>
<dbReference type="EMBL" id="MNAO01000218">
    <property type="protein sequence ID" value="OHV15743.1"/>
    <property type="molecule type" value="Genomic_DNA"/>
</dbReference>
<dbReference type="InterPro" id="IPR011250">
    <property type="entry name" value="OMP/PagP_B-barrel"/>
</dbReference>
<dbReference type="PANTHER" id="PTHR36920">
    <property type="match status" value="1"/>
</dbReference>
<evidence type="ECO:0000256" key="1">
    <source>
        <dbReference type="ARBA" id="ARBA00009330"/>
    </source>
</evidence>
<sequence length="226" mass="23756">MAARSSRLAAVFGVLGVGLLGVSAASQAAEPAMKTVPESGLTAGSFLVRGRVVGSIPVGQFSRVEPIGGRVITPARALPDLDVTYFLSDHFAVAGQLGVVSTKTSIRGSLIGDLTIGSTWSFAMTGAVQFHFLPQGPFNPYIGAGAGYTHPIAYEPAKPLITEMKADPQLGPMLQAGFDYHLSGNWYANMEIKKIFLPPQVSRIGSGTTTVRLDMLIIGAGIGYRF</sequence>
<reference evidence="3 4" key="1">
    <citation type="submission" date="2016-10" db="EMBL/GenBank/DDBJ databases">
        <title>Draft genome sequence of Methylobacterium extorquens CP3, a seed endophyte of Crotalaria pumila with plant growth-promoting and metal tolerance properties.</title>
        <authorList>
            <person name="Sanchez-Lopez A.S."/>
            <person name="Van Hamme J.D."/>
            <person name="Thijs S."/>
            <person name="Mcammond B.M."/>
            <person name="Stevens V."/>
            <person name="Gonzalez-Chavez M.D.C."/>
            <person name="Vangronsveld J."/>
        </authorList>
    </citation>
    <scope>NUCLEOTIDE SEQUENCE [LARGE SCALE GENOMIC DNA]</scope>
    <source>
        <strain evidence="3 4">CP3</strain>
    </source>
</reference>
<protein>
    <recommendedName>
        <fullName evidence="5">OmpW family protein</fullName>
    </recommendedName>
</protein>
<dbReference type="Proteomes" id="UP000180215">
    <property type="component" value="Unassembled WGS sequence"/>
</dbReference>
<feature type="signal peptide" evidence="2">
    <location>
        <begin position="1"/>
        <end position="28"/>
    </location>
</feature>
<dbReference type="InterPro" id="IPR005618">
    <property type="entry name" value="OMPW"/>
</dbReference>
<dbReference type="GO" id="GO:0019867">
    <property type="term" value="C:outer membrane"/>
    <property type="evidence" value="ECO:0007669"/>
    <property type="project" value="InterPro"/>
</dbReference>
<name>A0A1S1NYD9_METEX</name>
<comment type="caution">
    <text evidence="3">The sequence shown here is derived from an EMBL/GenBank/DDBJ whole genome shotgun (WGS) entry which is preliminary data.</text>
</comment>